<dbReference type="EMBL" id="GEDC01009562">
    <property type="protein sequence ID" value="JAS27736.1"/>
    <property type="molecule type" value="Transcribed_RNA"/>
</dbReference>
<proteinExistence type="predicted"/>
<accession>A0A1B6DPX9</accession>
<organism evidence="2">
    <name type="scientific">Clastoptera arizonana</name>
    <name type="common">Arizona spittle bug</name>
    <dbReference type="NCBI Taxonomy" id="38151"/>
    <lineage>
        <taxon>Eukaryota</taxon>
        <taxon>Metazoa</taxon>
        <taxon>Ecdysozoa</taxon>
        <taxon>Arthropoda</taxon>
        <taxon>Hexapoda</taxon>
        <taxon>Insecta</taxon>
        <taxon>Pterygota</taxon>
        <taxon>Neoptera</taxon>
        <taxon>Paraneoptera</taxon>
        <taxon>Hemiptera</taxon>
        <taxon>Auchenorrhyncha</taxon>
        <taxon>Cercopoidea</taxon>
        <taxon>Clastopteridae</taxon>
        <taxon>Clastoptera</taxon>
    </lineage>
</organism>
<evidence type="ECO:0000313" key="2">
    <source>
        <dbReference type="EMBL" id="JAS27736.1"/>
    </source>
</evidence>
<sequence>MKLLLGYVIVINIRVIVLGDYLDLENLFNRRDIYDRYPAKREQQFVDFSPDFDTRKSGQWPLSPWDGSERKRRSSDDLVPVDIESFRSQFVDYKPKWIPNGSRNKKKTRHS</sequence>
<name>A0A1B6DPX9_9HEMI</name>
<dbReference type="AlphaFoldDB" id="A0A1B6DPX9"/>
<evidence type="ECO:0000256" key="1">
    <source>
        <dbReference type="SAM" id="MobiDB-lite"/>
    </source>
</evidence>
<reference evidence="2" key="1">
    <citation type="submission" date="2015-12" db="EMBL/GenBank/DDBJ databases">
        <title>De novo transcriptome assembly of four potential Pierce s Disease insect vectors from Arizona vineyards.</title>
        <authorList>
            <person name="Tassone E.E."/>
        </authorList>
    </citation>
    <scope>NUCLEOTIDE SEQUENCE</scope>
</reference>
<protein>
    <submittedName>
        <fullName evidence="2">Uncharacterized protein</fullName>
    </submittedName>
</protein>
<feature type="region of interest" description="Disordered" evidence="1">
    <location>
        <begin position="50"/>
        <end position="76"/>
    </location>
</feature>
<gene>
    <name evidence="2" type="ORF">g.6069</name>
</gene>